<feature type="transmembrane region" description="Helical" evidence="1">
    <location>
        <begin position="44"/>
        <end position="61"/>
    </location>
</feature>
<feature type="transmembrane region" description="Helical" evidence="1">
    <location>
        <begin position="101"/>
        <end position="120"/>
    </location>
</feature>
<dbReference type="PANTHER" id="PTHR22911">
    <property type="entry name" value="ACYL-MALONYL CONDENSING ENZYME-RELATED"/>
    <property type="match status" value="1"/>
</dbReference>
<accession>A0A4V1BY08</accession>
<keyword evidence="1" id="KW-1133">Transmembrane helix</keyword>
<keyword evidence="1" id="KW-0472">Membrane</keyword>
<dbReference type="RefSeq" id="WP_135702951.1">
    <property type="nucleotide sequence ID" value="NZ_CP038634.1"/>
</dbReference>
<dbReference type="GO" id="GO:0016020">
    <property type="term" value="C:membrane"/>
    <property type="evidence" value="ECO:0007669"/>
    <property type="project" value="InterPro"/>
</dbReference>
<evidence type="ECO:0000313" key="4">
    <source>
        <dbReference type="Proteomes" id="UP000295294"/>
    </source>
</evidence>
<organism evidence="3 4">
    <name type="scientific">Cupriavidus oxalaticus</name>
    <dbReference type="NCBI Taxonomy" id="96344"/>
    <lineage>
        <taxon>Bacteria</taxon>
        <taxon>Pseudomonadati</taxon>
        <taxon>Pseudomonadota</taxon>
        <taxon>Betaproteobacteria</taxon>
        <taxon>Burkholderiales</taxon>
        <taxon>Burkholderiaceae</taxon>
        <taxon>Cupriavidus</taxon>
    </lineage>
</organism>
<feature type="transmembrane region" description="Helical" evidence="1">
    <location>
        <begin position="127"/>
        <end position="147"/>
    </location>
</feature>
<feature type="transmembrane region" description="Helical" evidence="1">
    <location>
        <begin position="268"/>
        <end position="286"/>
    </location>
</feature>
<feature type="transmembrane region" description="Helical" evidence="1">
    <location>
        <begin position="73"/>
        <end position="95"/>
    </location>
</feature>
<dbReference type="PANTHER" id="PTHR22911:SF103">
    <property type="entry name" value="BLR2811 PROTEIN"/>
    <property type="match status" value="1"/>
</dbReference>
<dbReference type="Pfam" id="PF00892">
    <property type="entry name" value="EamA"/>
    <property type="match status" value="1"/>
</dbReference>
<feature type="transmembrane region" description="Helical" evidence="1">
    <location>
        <begin position="153"/>
        <end position="172"/>
    </location>
</feature>
<dbReference type="SUPFAM" id="SSF103481">
    <property type="entry name" value="Multidrug resistance efflux transporter EmrE"/>
    <property type="match status" value="2"/>
</dbReference>
<dbReference type="AlphaFoldDB" id="A0A4V1BY08"/>
<feature type="domain" description="EamA" evidence="2">
    <location>
        <begin position="11"/>
        <end position="143"/>
    </location>
</feature>
<protein>
    <submittedName>
        <fullName evidence="3">DMT family transporter</fullName>
    </submittedName>
</protein>
<dbReference type="InterPro" id="IPR000620">
    <property type="entry name" value="EamA_dom"/>
</dbReference>
<proteinExistence type="predicted"/>
<evidence type="ECO:0000259" key="2">
    <source>
        <dbReference type="Pfam" id="PF00892"/>
    </source>
</evidence>
<evidence type="ECO:0000313" key="3">
    <source>
        <dbReference type="EMBL" id="QBY50172.1"/>
    </source>
</evidence>
<feature type="transmembrane region" description="Helical" evidence="1">
    <location>
        <begin position="184"/>
        <end position="205"/>
    </location>
</feature>
<feature type="transmembrane region" description="Helical" evidence="1">
    <location>
        <begin position="243"/>
        <end position="262"/>
    </location>
</feature>
<dbReference type="KEGG" id="cox:E0W60_02845"/>
<sequence length="303" mass="31555">MSATGSSRPLQGIALMVAAVACFAALDTMTKITGAAVPVVMALWVRYLAQAALTGAVLLPARGRILLRTRRPWLQATRAVTMLLSSACAFFSLQVLPVGEFTAVVSLTPLAIALAAATLFGERMSALRWLCLLAGFAGALVVIRPGADVEPAMLLPLAAVCLNAAYQLLTSVLTRTDGAGTTHFYTGCIAAALLSAALPLAWTWHVDALHWWLLAGMALAGCAGHMFLVLAYARAPVGVLTPYLYLQIAFAMLGGWLVFGWLPDAWSLLGVAMIAASGVAGTAVAARERALPARPAARQASAA</sequence>
<name>A0A4V1BY08_9BURK</name>
<reference evidence="3 4" key="1">
    <citation type="submission" date="2019-03" db="EMBL/GenBank/DDBJ databases">
        <title>Efficiently degradation of phenoxyalkanoic acid herbicides by Cupriavidus oxalaticus strain X32.</title>
        <authorList>
            <person name="Sheng X."/>
        </authorList>
    </citation>
    <scope>NUCLEOTIDE SEQUENCE [LARGE SCALE GENOMIC DNA]</scope>
    <source>
        <strain evidence="3 4">X32</strain>
    </source>
</reference>
<dbReference type="InterPro" id="IPR037185">
    <property type="entry name" value="EmrE-like"/>
</dbReference>
<dbReference type="EMBL" id="CP038634">
    <property type="protein sequence ID" value="QBY50172.1"/>
    <property type="molecule type" value="Genomic_DNA"/>
</dbReference>
<gene>
    <name evidence="3" type="ORF">E0W60_02845</name>
</gene>
<keyword evidence="1" id="KW-0812">Transmembrane</keyword>
<dbReference type="STRING" id="1349762.GCA_001592245_03483"/>
<feature type="transmembrane region" description="Helical" evidence="1">
    <location>
        <begin position="211"/>
        <end position="231"/>
    </location>
</feature>
<dbReference type="Proteomes" id="UP000295294">
    <property type="component" value="Chromosome 1"/>
</dbReference>
<evidence type="ECO:0000256" key="1">
    <source>
        <dbReference type="SAM" id="Phobius"/>
    </source>
</evidence>
<dbReference type="OrthoDB" id="8584557at2"/>